<sequence length="131" mass="14435">MESSNWSIPCIADDEELEPSAEDLEAMYQKLENGSLLDLQWKCPGRRRAPTPPTAVEAEVPAAPEKEIVSKNKEFDFMEEVAKPAMRVRPNTTPKTSAKKKTANFAGVLDAMKKHRLSSSNPSNTSKESGS</sequence>
<dbReference type="PANTHER" id="PTHR28467">
    <property type="entry name" value="PAXIP1-ASSOCIATED GLUTAMATE-RICH PROTEIN 1"/>
    <property type="match status" value="1"/>
</dbReference>
<name>A0A9Q0MJQ1_9DIPT</name>
<dbReference type="GO" id="GO:0030331">
    <property type="term" value="F:nuclear estrogen receptor binding"/>
    <property type="evidence" value="ECO:0007669"/>
    <property type="project" value="TreeGrafter"/>
</dbReference>
<proteinExistence type="predicted"/>
<dbReference type="Proteomes" id="UP001151699">
    <property type="component" value="Unassembled WGS sequence"/>
</dbReference>
<dbReference type="InterPro" id="IPR028213">
    <property type="entry name" value="PA1"/>
</dbReference>
<dbReference type="EMBL" id="WJQU01002473">
    <property type="protein sequence ID" value="KAJ6632811.1"/>
    <property type="molecule type" value="Genomic_DNA"/>
</dbReference>
<evidence type="ECO:0008006" key="3">
    <source>
        <dbReference type="Google" id="ProtNLM"/>
    </source>
</evidence>
<reference evidence="1" key="1">
    <citation type="submission" date="2022-07" db="EMBL/GenBank/DDBJ databases">
        <authorList>
            <person name="Trinca V."/>
            <person name="Uliana J.V.C."/>
            <person name="Torres T.T."/>
            <person name="Ward R.J."/>
            <person name="Monesi N."/>
        </authorList>
    </citation>
    <scope>NUCLEOTIDE SEQUENCE</scope>
    <source>
        <strain evidence="1">HSMRA1968</strain>
        <tissue evidence="1">Whole embryos</tissue>
    </source>
</reference>
<gene>
    <name evidence="1" type="ORF">Bhyg_16351</name>
</gene>
<dbReference type="Pfam" id="PF15364">
    <property type="entry name" value="PAXIP1_C"/>
    <property type="match status" value="1"/>
</dbReference>
<protein>
    <recommendedName>
        <fullName evidence="3">PAXIP1-associated glutamate-rich protein 1</fullName>
    </recommendedName>
</protein>
<evidence type="ECO:0000313" key="2">
    <source>
        <dbReference type="Proteomes" id="UP001151699"/>
    </source>
</evidence>
<dbReference type="GO" id="GO:0044666">
    <property type="term" value="C:MLL3/4 complex"/>
    <property type="evidence" value="ECO:0007669"/>
    <property type="project" value="TreeGrafter"/>
</dbReference>
<dbReference type="GO" id="GO:0033148">
    <property type="term" value="P:positive regulation of intracellular estrogen receptor signaling pathway"/>
    <property type="evidence" value="ECO:0007669"/>
    <property type="project" value="TreeGrafter"/>
</dbReference>
<accession>A0A9Q0MJQ1</accession>
<dbReference type="AlphaFoldDB" id="A0A9Q0MJQ1"/>
<comment type="caution">
    <text evidence="1">The sequence shown here is derived from an EMBL/GenBank/DDBJ whole genome shotgun (WGS) entry which is preliminary data.</text>
</comment>
<organism evidence="1 2">
    <name type="scientific">Pseudolycoriella hygida</name>
    <dbReference type="NCBI Taxonomy" id="35572"/>
    <lineage>
        <taxon>Eukaryota</taxon>
        <taxon>Metazoa</taxon>
        <taxon>Ecdysozoa</taxon>
        <taxon>Arthropoda</taxon>
        <taxon>Hexapoda</taxon>
        <taxon>Insecta</taxon>
        <taxon>Pterygota</taxon>
        <taxon>Neoptera</taxon>
        <taxon>Endopterygota</taxon>
        <taxon>Diptera</taxon>
        <taxon>Nematocera</taxon>
        <taxon>Sciaroidea</taxon>
        <taxon>Sciaridae</taxon>
        <taxon>Pseudolycoriella</taxon>
    </lineage>
</organism>
<dbReference type="PANTHER" id="PTHR28467:SF1">
    <property type="entry name" value="PAXIP1-ASSOCIATED GLUTAMATE-RICH PROTEIN 1"/>
    <property type="match status" value="1"/>
</dbReference>
<dbReference type="GO" id="GO:1902808">
    <property type="term" value="P:positive regulation of cell cycle G1/S phase transition"/>
    <property type="evidence" value="ECO:0007669"/>
    <property type="project" value="TreeGrafter"/>
</dbReference>
<evidence type="ECO:0000313" key="1">
    <source>
        <dbReference type="EMBL" id="KAJ6632811.1"/>
    </source>
</evidence>
<keyword evidence="2" id="KW-1185">Reference proteome</keyword>
<dbReference type="OrthoDB" id="10067843at2759"/>